<protein>
    <submittedName>
        <fullName evidence="4">Alpha/beta hydrolase fold family protein</fullName>
    </submittedName>
</protein>
<proteinExistence type="predicted"/>
<dbReference type="InterPro" id="IPR050466">
    <property type="entry name" value="Carboxylest/Gibb_receptor"/>
</dbReference>
<organism evidence="4 5">
    <name type="scientific">Asticcacaulis biprosthecium C19</name>
    <dbReference type="NCBI Taxonomy" id="715226"/>
    <lineage>
        <taxon>Bacteria</taxon>
        <taxon>Pseudomonadati</taxon>
        <taxon>Pseudomonadota</taxon>
        <taxon>Alphaproteobacteria</taxon>
        <taxon>Caulobacterales</taxon>
        <taxon>Caulobacteraceae</taxon>
        <taxon>Asticcacaulis</taxon>
    </lineage>
</organism>
<dbReference type="EMBL" id="GL883077">
    <property type="protein sequence ID" value="EGF92961.1"/>
    <property type="molecule type" value="Genomic_DNA"/>
</dbReference>
<feature type="chain" id="PRO_5003316567" evidence="2">
    <location>
        <begin position="19"/>
        <end position="375"/>
    </location>
</feature>
<keyword evidence="2" id="KW-0732">Signal</keyword>
<dbReference type="PANTHER" id="PTHR23024">
    <property type="entry name" value="ARYLACETAMIDE DEACETYLASE"/>
    <property type="match status" value="1"/>
</dbReference>
<dbReference type="OrthoDB" id="9806180at2"/>
<gene>
    <name evidence="4" type="ORF">ABI_14000</name>
</gene>
<dbReference type="PROSITE" id="PS01174">
    <property type="entry name" value="LIPASE_GDXG_SER"/>
    <property type="match status" value="1"/>
</dbReference>
<evidence type="ECO:0000256" key="1">
    <source>
        <dbReference type="PROSITE-ProRule" id="PRU10038"/>
    </source>
</evidence>
<name>F4QIH2_9CAUL</name>
<evidence type="ECO:0000259" key="3">
    <source>
        <dbReference type="Pfam" id="PF07859"/>
    </source>
</evidence>
<dbReference type="InterPro" id="IPR029058">
    <property type="entry name" value="AB_hydrolase_fold"/>
</dbReference>
<accession>F4QIH2</accession>
<dbReference type="InterPro" id="IPR033140">
    <property type="entry name" value="Lipase_GDXG_put_SER_AS"/>
</dbReference>
<dbReference type="eggNOG" id="COG0657">
    <property type="taxonomic scope" value="Bacteria"/>
</dbReference>
<dbReference type="Pfam" id="PF07859">
    <property type="entry name" value="Abhydrolase_3"/>
    <property type="match status" value="1"/>
</dbReference>
<dbReference type="RefSeq" id="WP_006272146.1">
    <property type="nucleotide sequence ID" value="NZ_GL883077.1"/>
</dbReference>
<evidence type="ECO:0000313" key="4">
    <source>
        <dbReference type="EMBL" id="EGF92961.1"/>
    </source>
</evidence>
<feature type="active site" evidence="1">
    <location>
        <position position="218"/>
    </location>
</feature>
<keyword evidence="4" id="KW-0378">Hydrolase</keyword>
<dbReference type="AlphaFoldDB" id="F4QIH2"/>
<dbReference type="PANTHER" id="PTHR23024:SF24">
    <property type="entry name" value="ALPHA_BETA HYDROLASE FOLD-3 DOMAIN-CONTAINING PROTEIN"/>
    <property type="match status" value="1"/>
</dbReference>
<dbReference type="SUPFAM" id="SSF53474">
    <property type="entry name" value="alpha/beta-Hydrolases"/>
    <property type="match status" value="1"/>
</dbReference>
<keyword evidence="5" id="KW-1185">Reference proteome</keyword>
<feature type="domain" description="Alpha/beta hydrolase fold-3" evidence="3">
    <location>
        <begin position="144"/>
        <end position="348"/>
    </location>
</feature>
<evidence type="ECO:0000256" key="2">
    <source>
        <dbReference type="SAM" id="SignalP"/>
    </source>
</evidence>
<evidence type="ECO:0000313" key="5">
    <source>
        <dbReference type="Proteomes" id="UP000006512"/>
    </source>
</evidence>
<dbReference type="InterPro" id="IPR013094">
    <property type="entry name" value="AB_hydrolase_3"/>
</dbReference>
<dbReference type="STRING" id="715226.ABI_14000"/>
<reference evidence="5" key="1">
    <citation type="submission" date="2011-03" db="EMBL/GenBank/DDBJ databases">
        <title>Draft genome sequence of Brevundimonas diminuta.</title>
        <authorList>
            <person name="Brown P.J.B."/>
            <person name="Buechlein A."/>
            <person name="Hemmerich C."/>
            <person name="Brun Y.V."/>
        </authorList>
    </citation>
    <scope>NUCLEOTIDE SEQUENCE [LARGE SCALE GENOMIC DNA]</scope>
    <source>
        <strain evidence="5">C19</strain>
    </source>
</reference>
<dbReference type="Gene3D" id="3.40.50.1820">
    <property type="entry name" value="alpha/beta hydrolase"/>
    <property type="match status" value="1"/>
</dbReference>
<feature type="signal peptide" evidence="2">
    <location>
        <begin position="1"/>
        <end position="18"/>
    </location>
</feature>
<sequence>MIRIIAAAALILASPVAAEPIVAIPAEQAQLDALKQPEDWFIAHLKGPREVSDRVALDARLQWVLENVTRPASVPAVQAYLRNTYATPEGRAATRTALDRYWALRTAPGPQMATEDRTVPGRDGNAIPIRIYRPDGVAKDAPVIVYYHGGGFMFGSIEAFDPSVRMIAAEAKAIVVSVGYRLAPEHPYPAAWNDAEDAYDWVAANRLSGGQIGLAGDSAGGTLAIATALRARDAKKPMAVGLLLFYPGVDRVNDYASMKTLGSGYGLDADNLKYLADQVYPEGVATTSADTSPMQADLCGLPAVRVVTAGFDPLKDSQAAFAAHLSAETKCKLDASHVRYGTLIHAFLQTTLYVPDADAAARSEAAQFGRHLRSN</sequence>
<dbReference type="GO" id="GO:0034338">
    <property type="term" value="F:short-chain carboxylesterase activity"/>
    <property type="evidence" value="ECO:0007669"/>
    <property type="project" value="TreeGrafter"/>
</dbReference>
<dbReference type="Proteomes" id="UP000006512">
    <property type="component" value="Unassembled WGS sequence"/>
</dbReference>
<dbReference type="HOGENOM" id="CLU_012494_13_1_5"/>